<dbReference type="PANTHER" id="PTHR35395:SF1">
    <property type="entry name" value="DUF6536 DOMAIN-CONTAINING PROTEIN"/>
    <property type="match status" value="1"/>
</dbReference>
<dbReference type="GeneID" id="85322606"/>
<organism evidence="3 4">
    <name type="scientific">Lasiosphaeria miniovina</name>
    <dbReference type="NCBI Taxonomy" id="1954250"/>
    <lineage>
        <taxon>Eukaryota</taxon>
        <taxon>Fungi</taxon>
        <taxon>Dikarya</taxon>
        <taxon>Ascomycota</taxon>
        <taxon>Pezizomycotina</taxon>
        <taxon>Sordariomycetes</taxon>
        <taxon>Sordariomycetidae</taxon>
        <taxon>Sordariales</taxon>
        <taxon>Lasiosphaeriaceae</taxon>
        <taxon>Lasiosphaeria</taxon>
    </lineage>
</organism>
<evidence type="ECO:0000256" key="1">
    <source>
        <dbReference type="SAM" id="Phobius"/>
    </source>
</evidence>
<sequence length="491" mass="53775">MAPSSEPSVIPPKKTRWGHICARKEMKCLSSPTRSEVDRAHARGKWLEIGVPSTRNIGSISLIRGLLWFLLLLSSLPLHFLDYYDAGTLESIDDDLRSLQCLASTDQLQNLTSADCIDAYGTPFLTSLSDVVLVIGQLHDNATLERFDAAMPHSQDLNRPAPRNPQRRGRVEAPIAGNHTVAYCLSKQEEEYCKVNFSIVFAAIVVAANAVKVTVLVITLLNPPQEPLLVLGDAIASFLTRPNLHSAGIHWGSAARLSQWFVNLVLIRTTSGKALIAFVEPSSSKSSMDALALRVVVANTPHVIFSIFYFRYNSMFTRMLAAREWSGFGVKRKSLRLPYRFGVPLLMFSVLMHWLMSQSLFVVAVESPNDVYNDDNGWYLITCGYSPMAIILVLALCCFLVAAVVVAGFCRLPSAITVVGSCSFAIAAACHSPGEQLQPQPDSALAPLQWGVIILPDFESSKGQSSGHCSFSAEEVGEPEEGCRYGRVVDI</sequence>
<proteinExistence type="predicted"/>
<dbReference type="Pfam" id="PF20163">
    <property type="entry name" value="DUF6536"/>
    <property type="match status" value="1"/>
</dbReference>
<feature type="transmembrane region" description="Helical" evidence="1">
    <location>
        <begin position="291"/>
        <end position="310"/>
    </location>
</feature>
<gene>
    <name evidence="3" type="ORF">B0T26DRAFT_671509</name>
</gene>
<dbReference type="EMBL" id="JAUIRO010000002">
    <property type="protein sequence ID" value="KAK0726745.1"/>
    <property type="molecule type" value="Genomic_DNA"/>
</dbReference>
<feature type="transmembrane region" description="Helical" evidence="1">
    <location>
        <begin position="197"/>
        <end position="221"/>
    </location>
</feature>
<feature type="domain" description="DUF6536" evidence="2">
    <location>
        <begin position="26"/>
        <end position="81"/>
    </location>
</feature>
<keyword evidence="1" id="KW-0472">Membrane</keyword>
<evidence type="ECO:0000259" key="2">
    <source>
        <dbReference type="Pfam" id="PF20163"/>
    </source>
</evidence>
<dbReference type="PANTHER" id="PTHR35395">
    <property type="entry name" value="DUF6536 DOMAIN-CONTAINING PROTEIN"/>
    <property type="match status" value="1"/>
</dbReference>
<dbReference type="RefSeq" id="XP_060299601.1">
    <property type="nucleotide sequence ID" value="XM_060439336.1"/>
</dbReference>
<dbReference type="Proteomes" id="UP001172101">
    <property type="component" value="Unassembled WGS sequence"/>
</dbReference>
<feature type="transmembrane region" description="Helical" evidence="1">
    <location>
        <begin position="385"/>
        <end position="410"/>
    </location>
</feature>
<protein>
    <recommendedName>
        <fullName evidence="2">DUF6536 domain-containing protein</fullName>
    </recommendedName>
</protein>
<comment type="caution">
    <text evidence="3">The sequence shown here is derived from an EMBL/GenBank/DDBJ whole genome shotgun (WGS) entry which is preliminary data.</text>
</comment>
<keyword evidence="1" id="KW-0812">Transmembrane</keyword>
<keyword evidence="1" id="KW-1133">Transmembrane helix</keyword>
<dbReference type="AlphaFoldDB" id="A0AA40B300"/>
<name>A0AA40B300_9PEZI</name>
<reference evidence="3" key="1">
    <citation type="submission" date="2023-06" db="EMBL/GenBank/DDBJ databases">
        <title>Genome-scale phylogeny and comparative genomics of the fungal order Sordariales.</title>
        <authorList>
            <consortium name="Lawrence Berkeley National Laboratory"/>
            <person name="Hensen N."/>
            <person name="Bonometti L."/>
            <person name="Westerberg I."/>
            <person name="Brannstrom I.O."/>
            <person name="Guillou S."/>
            <person name="Cros-Aarteil S."/>
            <person name="Calhoun S."/>
            <person name="Haridas S."/>
            <person name="Kuo A."/>
            <person name="Mondo S."/>
            <person name="Pangilinan J."/>
            <person name="Riley R."/>
            <person name="LaButti K."/>
            <person name="Andreopoulos B."/>
            <person name="Lipzen A."/>
            <person name="Chen C."/>
            <person name="Yanf M."/>
            <person name="Daum C."/>
            <person name="Ng V."/>
            <person name="Clum A."/>
            <person name="Steindorff A."/>
            <person name="Ohm R."/>
            <person name="Martin F."/>
            <person name="Silar P."/>
            <person name="Natvig D."/>
            <person name="Lalanne C."/>
            <person name="Gautier V."/>
            <person name="Ament-velasquez S.L."/>
            <person name="Kruys A."/>
            <person name="Hutchinson M.I."/>
            <person name="Powell A.J."/>
            <person name="Barry K."/>
            <person name="Miller A.N."/>
            <person name="Grigoriev I.V."/>
            <person name="Debuchy R."/>
            <person name="Gladieux P."/>
            <person name="Thoren M.H."/>
            <person name="Johannesson H."/>
        </authorList>
    </citation>
    <scope>NUCLEOTIDE SEQUENCE</scope>
    <source>
        <strain evidence="3">SMH2392-1A</strain>
    </source>
</reference>
<feature type="transmembrane region" description="Helical" evidence="1">
    <location>
        <begin position="341"/>
        <end position="365"/>
    </location>
</feature>
<keyword evidence="4" id="KW-1185">Reference proteome</keyword>
<evidence type="ECO:0000313" key="3">
    <source>
        <dbReference type="EMBL" id="KAK0726745.1"/>
    </source>
</evidence>
<dbReference type="InterPro" id="IPR046623">
    <property type="entry name" value="DUF6536"/>
</dbReference>
<evidence type="ECO:0000313" key="4">
    <source>
        <dbReference type="Proteomes" id="UP001172101"/>
    </source>
</evidence>
<accession>A0AA40B300</accession>